<feature type="domain" description="DNA primase/polymerase bifunctional N-terminal" evidence="1">
    <location>
        <begin position="16"/>
        <end position="183"/>
    </location>
</feature>
<dbReference type="Pfam" id="PF09250">
    <property type="entry name" value="Prim-Pol"/>
    <property type="match status" value="1"/>
</dbReference>
<proteinExistence type="predicted"/>
<dbReference type="OrthoDB" id="3171622at2"/>
<dbReference type="Proteomes" id="UP000295560">
    <property type="component" value="Unassembled WGS sequence"/>
</dbReference>
<protein>
    <submittedName>
        <fullName evidence="2">Bifunctional DNA primase/polymerase-like protein</fullName>
    </submittedName>
</protein>
<sequence length="347" mass="37110">MSAATQTRPFADSFEVLWSAGWRGVLPLPPGRKFPPPRGTTGYSAPLPSFADLWAWAEDRPNANVALRMAPGQVALDVDHYGDKRGADTIAEQARRAGVALPATWRLSSRGAGNPSGRYLFRGDGARLVTALPGVEVIQPHHRYSVAAPSRNGADAGRPVQWIDPAGRVASRVPSPAELPELPPEWLALLAASGGDRPEPLSLAEGDWSAWVRALEPGPPCTAVQRRLTAAESAVGGREGGSRFEHARGHVLGLLRLGEMGHHGVREALAHLRAVYVRAVADRADEGMAGGEFDRMRRPEAVGLLLASATPEQRRVCTCEQGITRLLDSIADPGERAEAARMLGVWA</sequence>
<reference evidence="2 3" key="1">
    <citation type="submission" date="2019-03" db="EMBL/GenBank/DDBJ databases">
        <title>Sequencing the genomes of 1000 actinobacteria strains.</title>
        <authorList>
            <person name="Klenk H.-P."/>
        </authorList>
    </citation>
    <scope>NUCLEOTIDE SEQUENCE [LARGE SCALE GENOMIC DNA]</scope>
    <source>
        <strain evidence="2 3">DSM 44969</strain>
    </source>
</reference>
<dbReference type="RefSeq" id="WP_132421748.1">
    <property type="nucleotide sequence ID" value="NZ_SMFZ01000001.1"/>
</dbReference>
<dbReference type="AlphaFoldDB" id="A0A4R1HVJ6"/>
<dbReference type="SUPFAM" id="SSF56747">
    <property type="entry name" value="Prim-pol domain"/>
    <property type="match status" value="1"/>
</dbReference>
<evidence type="ECO:0000313" key="2">
    <source>
        <dbReference type="EMBL" id="TCK25443.1"/>
    </source>
</evidence>
<name>A0A4R1HVJ6_PSEEN</name>
<gene>
    <name evidence="2" type="ORF">EV378_1251</name>
</gene>
<evidence type="ECO:0000259" key="1">
    <source>
        <dbReference type="SMART" id="SM00943"/>
    </source>
</evidence>
<evidence type="ECO:0000313" key="3">
    <source>
        <dbReference type="Proteomes" id="UP000295560"/>
    </source>
</evidence>
<comment type="caution">
    <text evidence="2">The sequence shown here is derived from an EMBL/GenBank/DDBJ whole genome shotgun (WGS) entry which is preliminary data.</text>
</comment>
<dbReference type="SMART" id="SM00943">
    <property type="entry name" value="Prim-Pol"/>
    <property type="match status" value="1"/>
</dbReference>
<dbReference type="InterPro" id="IPR015330">
    <property type="entry name" value="DNA_primase/pol_bifunc_N"/>
</dbReference>
<accession>A0A4R1HVJ6</accession>
<organism evidence="2 3">
    <name type="scientific">Pseudonocardia endophytica</name>
    <dbReference type="NCBI Taxonomy" id="401976"/>
    <lineage>
        <taxon>Bacteria</taxon>
        <taxon>Bacillati</taxon>
        <taxon>Actinomycetota</taxon>
        <taxon>Actinomycetes</taxon>
        <taxon>Pseudonocardiales</taxon>
        <taxon>Pseudonocardiaceae</taxon>
        <taxon>Pseudonocardia</taxon>
    </lineage>
</organism>
<keyword evidence="3" id="KW-1185">Reference proteome</keyword>
<dbReference type="EMBL" id="SMFZ01000001">
    <property type="protein sequence ID" value="TCK25443.1"/>
    <property type="molecule type" value="Genomic_DNA"/>
</dbReference>